<dbReference type="Gene3D" id="3.40.50.10330">
    <property type="entry name" value="Probable inorganic polyphosphate/atp-NAD kinase, domain 1"/>
    <property type="match status" value="1"/>
</dbReference>
<evidence type="ECO:0000313" key="2">
    <source>
        <dbReference type="Proteomes" id="UP000499080"/>
    </source>
</evidence>
<evidence type="ECO:0000313" key="1">
    <source>
        <dbReference type="EMBL" id="GBN05525.1"/>
    </source>
</evidence>
<sequence>MSFTLPHNKKSSGVVSGDPKLEVLVLHDISIVRETLYQEIRVQDVSSEVEHRPAEIEHLVLSVSIVEQCTTHEDPGAHHHRANCARDYVKKADVIQWDGIVVVSGDGLLFEVSFQC</sequence>
<dbReference type="Proteomes" id="UP000499080">
    <property type="component" value="Unassembled WGS sequence"/>
</dbReference>
<dbReference type="EMBL" id="BGPR01004976">
    <property type="protein sequence ID" value="GBN05525.1"/>
    <property type="molecule type" value="Genomic_DNA"/>
</dbReference>
<protein>
    <submittedName>
        <fullName evidence="1">Uncharacterized protein</fullName>
    </submittedName>
</protein>
<dbReference type="AlphaFoldDB" id="A0A4Y2KT54"/>
<gene>
    <name evidence="1" type="ORF">AVEN_86417_1</name>
</gene>
<dbReference type="OrthoDB" id="3853857at2759"/>
<comment type="caution">
    <text evidence="1">The sequence shown here is derived from an EMBL/GenBank/DDBJ whole genome shotgun (WGS) entry which is preliminary data.</text>
</comment>
<dbReference type="InterPro" id="IPR017438">
    <property type="entry name" value="ATP-NAD_kinase_N"/>
</dbReference>
<reference evidence="1 2" key="1">
    <citation type="journal article" date="2019" name="Sci. Rep.">
        <title>Orb-weaving spider Araneus ventricosus genome elucidates the spidroin gene catalogue.</title>
        <authorList>
            <person name="Kono N."/>
            <person name="Nakamura H."/>
            <person name="Ohtoshi R."/>
            <person name="Moran D.A.P."/>
            <person name="Shinohara A."/>
            <person name="Yoshida Y."/>
            <person name="Fujiwara M."/>
            <person name="Mori M."/>
            <person name="Tomita M."/>
            <person name="Arakawa K."/>
        </authorList>
    </citation>
    <scope>NUCLEOTIDE SEQUENCE [LARGE SCALE GENOMIC DNA]</scope>
</reference>
<keyword evidence="2" id="KW-1185">Reference proteome</keyword>
<accession>A0A4Y2KT54</accession>
<proteinExistence type="predicted"/>
<name>A0A4Y2KT54_ARAVE</name>
<organism evidence="1 2">
    <name type="scientific">Araneus ventricosus</name>
    <name type="common">Orbweaver spider</name>
    <name type="synonym">Epeira ventricosa</name>
    <dbReference type="NCBI Taxonomy" id="182803"/>
    <lineage>
        <taxon>Eukaryota</taxon>
        <taxon>Metazoa</taxon>
        <taxon>Ecdysozoa</taxon>
        <taxon>Arthropoda</taxon>
        <taxon>Chelicerata</taxon>
        <taxon>Arachnida</taxon>
        <taxon>Araneae</taxon>
        <taxon>Araneomorphae</taxon>
        <taxon>Entelegynae</taxon>
        <taxon>Araneoidea</taxon>
        <taxon>Araneidae</taxon>
        <taxon>Araneus</taxon>
    </lineage>
</organism>